<evidence type="ECO:0000313" key="2">
    <source>
        <dbReference type="Proteomes" id="UP000887116"/>
    </source>
</evidence>
<dbReference type="OrthoDB" id="10304414at2759"/>
<keyword evidence="2" id="KW-1185">Reference proteome</keyword>
<reference evidence="1" key="1">
    <citation type="submission" date="2020-07" db="EMBL/GenBank/DDBJ databases">
        <title>Multicomponent nature underlies the extraordinary mechanical properties of spider dragline silk.</title>
        <authorList>
            <person name="Kono N."/>
            <person name="Nakamura H."/>
            <person name="Mori M."/>
            <person name="Yoshida Y."/>
            <person name="Ohtoshi R."/>
            <person name="Malay A.D."/>
            <person name="Moran D.A.P."/>
            <person name="Tomita M."/>
            <person name="Numata K."/>
            <person name="Arakawa K."/>
        </authorList>
    </citation>
    <scope>NUCLEOTIDE SEQUENCE</scope>
</reference>
<dbReference type="AlphaFoldDB" id="A0A8X6J250"/>
<gene>
    <name evidence="1" type="ORF">TNCT_709631</name>
</gene>
<evidence type="ECO:0000313" key="1">
    <source>
        <dbReference type="EMBL" id="GFR06653.1"/>
    </source>
</evidence>
<accession>A0A8X6J250</accession>
<dbReference type="EMBL" id="BMAO01006171">
    <property type="protein sequence ID" value="GFR06653.1"/>
    <property type="molecule type" value="Genomic_DNA"/>
</dbReference>
<proteinExistence type="predicted"/>
<protein>
    <submittedName>
        <fullName evidence="1">Uncharacterized protein</fullName>
    </submittedName>
</protein>
<organism evidence="1 2">
    <name type="scientific">Trichonephila clavata</name>
    <name type="common">Joro spider</name>
    <name type="synonym">Nephila clavata</name>
    <dbReference type="NCBI Taxonomy" id="2740835"/>
    <lineage>
        <taxon>Eukaryota</taxon>
        <taxon>Metazoa</taxon>
        <taxon>Ecdysozoa</taxon>
        <taxon>Arthropoda</taxon>
        <taxon>Chelicerata</taxon>
        <taxon>Arachnida</taxon>
        <taxon>Araneae</taxon>
        <taxon>Araneomorphae</taxon>
        <taxon>Entelegynae</taxon>
        <taxon>Araneoidea</taxon>
        <taxon>Nephilidae</taxon>
        <taxon>Trichonephila</taxon>
    </lineage>
</organism>
<sequence>MTPIIEVCGDKTFFLPLDSSWNWAAEPVITGIIPPFGVNDQSFSCAPSPLFRTGNDPQPYRRLHKNLSLLSPDSVIGSGSSPPTLDAITKWEYRRAEVPWGHCNQSLGSFSCDFFFSAGSWCHAQECYFSKICFISLLCFHLNCCRSTSLSFRSLLVSMVPKST</sequence>
<name>A0A8X6J250_TRICU</name>
<dbReference type="Proteomes" id="UP000887116">
    <property type="component" value="Unassembled WGS sequence"/>
</dbReference>
<comment type="caution">
    <text evidence="1">The sequence shown here is derived from an EMBL/GenBank/DDBJ whole genome shotgun (WGS) entry which is preliminary data.</text>
</comment>